<keyword evidence="3" id="KW-0012">Acyltransferase</keyword>
<gene>
    <name evidence="4" type="ordered locus">Bint_1391</name>
</gene>
<accession>G0EPV0</accession>
<dbReference type="NCBIfam" id="NF041874">
    <property type="entry name" value="EPS_EpsC"/>
    <property type="match status" value="1"/>
</dbReference>
<dbReference type="eggNOG" id="COG1045">
    <property type="taxonomic scope" value="Bacteria"/>
</dbReference>
<dbReference type="EMBL" id="CP002874">
    <property type="protein sequence ID" value="AEM22010.1"/>
    <property type="molecule type" value="Genomic_DNA"/>
</dbReference>
<evidence type="ECO:0000256" key="2">
    <source>
        <dbReference type="ARBA" id="ARBA00022679"/>
    </source>
</evidence>
<evidence type="ECO:0000256" key="1">
    <source>
        <dbReference type="ARBA" id="ARBA00022605"/>
    </source>
</evidence>
<dbReference type="CDD" id="cd03354">
    <property type="entry name" value="LbH_SAT"/>
    <property type="match status" value="1"/>
</dbReference>
<protein>
    <submittedName>
        <fullName evidence="4">Serine acetyltransferase-like protein</fullName>
    </submittedName>
</protein>
<dbReference type="InterPro" id="IPR011004">
    <property type="entry name" value="Trimer_LpxA-like_sf"/>
</dbReference>
<keyword evidence="5" id="KW-1185">Reference proteome</keyword>
<name>G0EPV0_BRAIP</name>
<keyword evidence="1" id="KW-0028">Amino-acid biosynthesis</keyword>
<dbReference type="InterPro" id="IPR053376">
    <property type="entry name" value="Serine_acetyltransferase"/>
</dbReference>
<dbReference type="InterPro" id="IPR045304">
    <property type="entry name" value="LbH_SAT"/>
</dbReference>
<dbReference type="Gene3D" id="2.160.10.10">
    <property type="entry name" value="Hexapeptide repeat proteins"/>
    <property type="match status" value="1"/>
</dbReference>
<dbReference type="GO" id="GO:0008652">
    <property type="term" value="P:amino acid biosynthetic process"/>
    <property type="evidence" value="ECO:0007669"/>
    <property type="project" value="UniProtKB-KW"/>
</dbReference>
<dbReference type="AlphaFoldDB" id="G0EPV0"/>
<dbReference type="SUPFAM" id="SSF51161">
    <property type="entry name" value="Trimeric LpxA-like enzymes"/>
    <property type="match status" value="1"/>
</dbReference>
<sequence>MGTFMKLKTFNELPNQKDIRDIVKLIRDYTFPNFFRESPNRDIVKKSIAKLYMKIVTDDSRLLDFIEQLDDIVISLEHDLEFFYQSDPASKSYDEIIFTYPGFRAIFHYRIAHIFYKQNESLIARTISEFAHSKTGIDIHPGAEIGDYFFIDHGTGIVIGETTVIGHHVKIYQGVTLGALSLTNGRALEGKKRHPTVCDNVTIYANASIFGGNTTIGANAVIGANCIVLESVEENRKLTLNDNMSV</sequence>
<dbReference type="PATRIC" id="fig|1045858.4.peg.1389"/>
<dbReference type="PANTHER" id="PTHR42811">
    <property type="entry name" value="SERINE ACETYLTRANSFERASE"/>
    <property type="match status" value="1"/>
</dbReference>
<dbReference type="Proteomes" id="UP000008522">
    <property type="component" value="Chromosome"/>
</dbReference>
<dbReference type="Gene3D" id="1.10.3130.10">
    <property type="entry name" value="serine acetyltransferase, domain 1"/>
    <property type="match status" value="1"/>
</dbReference>
<evidence type="ECO:0000256" key="3">
    <source>
        <dbReference type="ARBA" id="ARBA00023315"/>
    </source>
</evidence>
<evidence type="ECO:0000313" key="4">
    <source>
        <dbReference type="EMBL" id="AEM22010.1"/>
    </source>
</evidence>
<reference evidence="4 5" key="1">
    <citation type="journal article" date="2011" name="BMC Genomics">
        <title>Complete genome sequence of Brachyspira intermedia reveals unique genomic features in Brachyspira species and phage-mediated horizontal gene transfer.</title>
        <authorList>
            <person name="Hafstrom T."/>
            <person name="Jansson D.S."/>
            <person name="Segerman B."/>
        </authorList>
    </citation>
    <scope>NUCLEOTIDE SEQUENCE [LARGE SCALE GENOMIC DNA]</scope>
    <source>
        <strain evidence="5">ATCC 51140 / PWS/A</strain>
    </source>
</reference>
<keyword evidence="2 4" id="KW-0808">Transferase</keyword>
<proteinExistence type="predicted"/>
<dbReference type="GO" id="GO:0016746">
    <property type="term" value="F:acyltransferase activity"/>
    <property type="evidence" value="ECO:0007669"/>
    <property type="project" value="UniProtKB-KW"/>
</dbReference>
<dbReference type="HOGENOM" id="CLU_051638_1_1_12"/>
<dbReference type="InterPro" id="IPR042122">
    <property type="entry name" value="Ser_AcTrfase_N_sf"/>
</dbReference>
<dbReference type="KEGG" id="bip:Bint_1391"/>
<evidence type="ECO:0000313" key="5">
    <source>
        <dbReference type="Proteomes" id="UP000008522"/>
    </source>
</evidence>
<organism evidence="4 5">
    <name type="scientific">Brachyspira intermedia (strain ATCC 51140 / PWS/A)</name>
    <name type="common">Serpulina intermedia</name>
    <dbReference type="NCBI Taxonomy" id="1045858"/>
    <lineage>
        <taxon>Bacteria</taxon>
        <taxon>Pseudomonadati</taxon>
        <taxon>Spirochaetota</taxon>
        <taxon>Spirochaetia</taxon>
        <taxon>Brachyspirales</taxon>
        <taxon>Brachyspiraceae</taxon>
        <taxon>Brachyspira</taxon>
    </lineage>
</organism>